<protein>
    <recommendedName>
        <fullName evidence="1">Nucleoside phosphorylase domain-containing protein</fullName>
    </recommendedName>
</protein>
<gene>
    <name evidence="2" type="ORF">PENSTE_c010G06183</name>
</gene>
<dbReference type="InterPro" id="IPR035994">
    <property type="entry name" value="Nucleoside_phosphorylase_sf"/>
</dbReference>
<dbReference type="GO" id="GO:0009116">
    <property type="term" value="P:nucleoside metabolic process"/>
    <property type="evidence" value="ECO:0007669"/>
    <property type="project" value="InterPro"/>
</dbReference>
<dbReference type="STRING" id="303698.A0A1V6T7R0"/>
<dbReference type="Pfam" id="PF01048">
    <property type="entry name" value="PNP_UDP_1"/>
    <property type="match status" value="1"/>
</dbReference>
<dbReference type="SUPFAM" id="SSF53167">
    <property type="entry name" value="Purine and uridine phosphorylases"/>
    <property type="match status" value="1"/>
</dbReference>
<evidence type="ECO:0000313" key="3">
    <source>
        <dbReference type="Proteomes" id="UP000191285"/>
    </source>
</evidence>
<dbReference type="Proteomes" id="UP000191285">
    <property type="component" value="Unassembled WGS sequence"/>
</dbReference>
<dbReference type="PANTHER" id="PTHR46082">
    <property type="entry name" value="ATP/GTP-BINDING PROTEIN-RELATED"/>
    <property type="match status" value="1"/>
</dbReference>
<feature type="domain" description="Nucleoside phosphorylase" evidence="1">
    <location>
        <begin position="11"/>
        <end position="295"/>
    </location>
</feature>
<evidence type="ECO:0000259" key="1">
    <source>
        <dbReference type="Pfam" id="PF01048"/>
    </source>
</evidence>
<organism evidence="2 3">
    <name type="scientific">Penicillium steckii</name>
    <dbReference type="NCBI Taxonomy" id="303698"/>
    <lineage>
        <taxon>Eukaryota</taxon>
        <taxon>Fungi</taxon>
        <taxon>Dikarya</taxon>
        <taxon>Ascomycota</taxon>
        <taxon>Pezizomycotina</taxon>
        <taxon>Eurotiomycetes</taxon>
        <taxon>Eurotiomycetidae</taxon>
        <taxon>Eurotiales</taxon>
        <taxon>Aspergillaceae</taxon>
        <taxon>Penicillium</taxon>
    </lineage>
</organism>
<dbReference type="PANTHER" id="PTHR46082:SF11">
    <property type="entry name" value="AAA+ ATPASE DOMAIN-CONTAINING PROTEIN-RELATED"/>
    <property type="match status" value="1"/>
</dbReference>
<dbReference type="AlphaFoldDB" id="A0A1V6T7R0"/>
<keyword evidence="3" id="KW-1185">Reference proteome</keyword>
<dbReference type="Gene3D" id="3.40.50.1580">
    <property type="entry name" value="Nucleoside phosphorylase domain"/>
    <property type="match status" value="1"/>
</dbReference>
<name>A0A1V6T7R0_9EURO</name>
<evidence type="ECO:0000313" key="2">
    <source>
        <dbReference type="EMBL" id="OQE22387.1"/>
    </source>
</evidence>
<proteinExistence type="predicted"/>
<comment type="caution">
    <text evidence="2">The sequence shown here is derived from an EMBL/GenBank/DDBJ whole genome shotgun (WGS) entry which is preliminary data.</text>
</comment>
<sequence>MTSSTDRYDYTIGWICALPIEYAAAQEMLDEKHPCPALPHNFIVYTVGRIGVQNVVLGCLPPGQMGTVPATAVVTHMKRMFPSVKCALMVGIGGGVPSRYADIRLGDIVVSHPANGHNGVVQYDCSRVTPRGFHWTGTLASPSDTLLRALATLRYNQNQGRNNLMPHLSKLGRFSIFNRPHAESDVLFEADYHHPRREVDCVSCVPAKQIRRAPRTNASPKAHYGTIASGNAVMRDGVTRDRISSDLKGALCFEMEAAGLMNFFPCLVIRGICDYADSHKNKSWQPYAAATAAAYAKELLLQM</sequence>
<dbReference type="OrthoDB" id="1577640at2759"/>
<dbReference type="GO" id="GO:0003824">
    <property type="term" value="F:catalytic activity"/>
    <property type="evidence" value="ECO:0007669"/>
    <property type="project" value="InterPro"/>
</dbReference>
<dbReference type="EMBL" id="MLKD01000010">
    <property type="protein sequence ID" value="OQE22387.1"/>
    <property type="molecule type" value="Genomic_DNA"/>
</dbReference>
<accession>A0A1V6T7R0</accession>
<dbReference type="InterPro" id="IPR000845">
    <property type="entry name" value="Nucleoside_phosphorylase_d"/>
</dbReference>
<dbReference type="InterPro" id="IPR053137">
    <property type="entry name" value="NLR-like"/>
</dbReference>
<reference evidence="3" key="1">
    <citation type="journal article" date="2017" name="Nat. Microbiol.">
        <title>Global analysis of biosynthetic gene clusters reveals vast potential of secondary metabolite production in Penicillium species.</title>
        <authorList>
            <person name="Nielsen J.C."/>
            <person name="Grijseels S."/>
            <person name="Prigent S."/>
            <person name="Ji B."/>
            <person name="Dainat J."/>
            <person name="Nielsen K.F."/>
            <person name="Frisvad J.C."/>
            <person name="Workman M."/>
            <person name="Nielsen J."/>
        </authorList>
    </citation>
    <scope>NUCLEOTIDE SEQUENCE [LARGE SCALE GENOMIC DNA]</scope>
    <source>
        <strain evidence="3">IBT 24891</strain>
    </source>
</reference>